<feature type="region of interest" description="Disordered" evidence="1">
    <location>
        <begin position="1"/>
        <end position="289"/>
    </location>
</feature>
<feature type="domain" description="DUF7820" evidence="3">
    <location>
        <begin position="357"/>
        <end position="691"/>
    </location>
</feature>
<keyword evidence="2" id="KW-0812">Transmembrane</keyword>
<feature type="compositionally biased region" description="Basic and acidic residues" evidence="1">
    <location>
        <begin position="507"/>
        <end position="518"/>
    </location>
</feature>
<feature type="compositionally biased region" description="Basic and acidic residues" evidence="1">
    <location>
        <begin position="267"/>
        <end position="281"/>
    </location>
</feature>
<gene>
    <name evidence="4" type="ORF">ESCO_003756</name>
</gene>
<feature type="region of interest" description="Disordered" evidence="1">
    <location>
        <begin position="534"/>
        <end position="601"/>
    </location>
</feature>
<dbReference type="EMBL" id="LGSR01000002">
    <property type="protein sequence ID" value="KOS23028.1"/>
    <property type="molecule type" value="Genomic_DNA"/>
</dbReference>
<feature type="transmembrane region" description="Helical" evidence="2">
    <location>
        <begin position="305"/>
        <end position="337"/>
    </location>
</feature>
<feature type="compositionally biased region" description="Low complexity" evidence="1">
    <location>
        <begin position="546"/>
        <end position="589"/>
    </location>
</feature>
<keyword evidence="2" id="KW-0472">Membrane</keyword>
<dbReference type="PANTHER" id="PTHR42078:SF1">
    <property type="entry name" value="GLUCAN 1, 4-ALPHA-GLUCOSIDASE"/>
    <property type="match status" value="1"/>
</dbReference>
<protein>
    <recommendedName>
        <fullName evidence="3">DUF7820 domain-containing protein</fullName>
    </recommendedName>
</protein>
<evidence type="ECO:0000313" key="4">
    <source>
        <dbReference type="EMBL" id="KOS23028.1"/>
    </source>
</evidence>
<dbReference type="PANTHER" id="PTHR42078">
    <property type="entry name" value="GLUCAN 1, 4-ALPHA-GLUCOSIDASE"/>
    <property type="match status" value="1"/>
</dbReference>
<dbReference type="InterPro" id="IPR056722">
    <property type="entry name" value="DUF7820"/>
</dbReference>
<accession>A0A0M8N183</accession>
<dbReference type="STRING" id="150374.A0A0M8N183"/>
<dbReference type="Proteomes" id="UP000053831">
    <property type="component" value="Unassembled WGS sequence"/>
</dbReference>
<feature type="compositionally biased region" description="Basic and acidic residues" evidence="1">
    <location>
        <begin position="75"/>
        <end position="87"/>
    </location>
</feature>
<organism evidence="4 5">
    <name type="scientific">Escovopsis weberi</name>
    <dbReference type="NCBI Taxonomy" id="150374"/>
    <lineage>
        <taxon>Eukaryota</taxon>
        <taxon>Fungi</taxon>
        <taxon>Dikarya</taxon>
        <taxon>Ascomycota</taxon>
        <taxon>Pezizomycotina</taxon>
        <taxon>Sordariomycetes</taxon>
        <taxon>Hypocreomycetidae</taxon>
        <taxon>Hypocreales</taxon>
        <taxon>Hypocreaceae</taxon>
        <taxon>Escovopsis</taxon>
    </lineage>
</organism>
<keyword evidence="2" id="KW-1133">Transmembrane helix</keyword>
<dbReference type="OrthoDB" id="5384459at2759"/>
<evidence type="ECO:0000313" key="5">
    <source>
        <dbReference type="Proteomes" id="UP000053831"/>
    </source>
</evidence>
<comment type="caution">
    <text evidence="4">The sequence shown here is derived from an EMBL/GenBank/DDBJ whole genome shotgun (WGS) entry which is preliminary data.</text>
</comment>
<name>A0A0M8N183_ESCWE</name>
<feature type="compositionally biased region" description="Low complexity" evidence="1">
    <location>
        <begin position="235"/>
        <end position="245"/>
    </location>
</feature>
<keyword evidence="5" id="KW-1185">Reference proteome</keyword>
<proteinExistence type="predicted"/>
<evidence type="ECO:0000259" key="3">
    <source>
        <dbReference type="Pfam" id="PF25130"/>
    </source>
</evidence>
<sequence>MDPFHDRASGPDGADEDEFDYDFAAATISDGFRPTLDASSSSPSLPPPLPPRSAQYPGVRDPWPERPSSTAKPHHPTDSLALDHDGPRPSADAPHLRPQSPYRGPSAPSHPYQSYLQRTLSNATSSTTAAPSELSYNGPRGPAHPYAQYPQSVVPHGADAAQHQQQTPLGHPGAEGTMDPYRRQLGPDGEEAGGLIGPLGHTEELPPYSRYPDHADAPKTAADPQPAPQPGPGAGAVPPARRPIAGAGGIGVATQSPEFSSAEEDVEPIRPRTSTESRHEINTAARDVAEKPLPTKWQRRAKKKLWGIVPCWAICLVLAAVPLTGIILGAVIGTVLLHGRAGSGNNGNVTSVLLPPDVIPLNKLPAGLASPATGRWNLPFSAPYQQPSACVANSTQAPAWNCDLSKWDHQLTVLQTPSKSITANYNLTLTAVDTEPFTWGLQPFRNKSLQLMLVEDLYGARYNPAWWATFAHNKTVILPADSLIPPGRRGLRRGQRLPFDLPPPLPQHDKGAGPRDGDTAWLCTWPETDVEIFIYPNQGQPPPSPSQSAAPSNTMTGSASAAASATNSATAPAPAPASASAPPAAAQPTHGAPSFDPNALPVTPYPNTVKLVERRHMSPVTGAYCWQVVITGNAQSYRVLTHDDQSPVEVDIAENLNQSQRLERRHPGAADAHEARATAPELTDCACLWWF</sequence>
<feature type="region of interest" description="Disordered" evidence="1">
    <location>
        <begin position="481"/>
        <end position="521"/>
    </location>
</feature>
<reference evidence="4 5" key="1">
    <citation type="submission" date="2015-07" db="EMBL/GenBank/DDBJ databases">
        <title>The genome of the fungus Escovopsis weberi, a specialized disease agent of ant agriculture.</title>
        <authorList>
            <person name="de Man T.J."/>
            <person name="Stajich J.E."/>
            <person name="Kubicek C.P."/>
            <person name="Chenthamara K."/>
            <person name="Atanasova L."/>
            <person name="Druzhinina I.S."/>
            <person name="Birnbaum S."/>
            <person name="Barribeau S.M."/>
            <person name="Teiling C."/>
            <person name="Suen G."/>
            <person name="Currie C."/>
            <person name="Gerardo N.M."/>
        </authorList>
    </citation>
    <scope>NUCLEOTIDE SEQUENCE [LARGE SCALE GENOMIC DNA]</scope>
</reference>
<evidence type="ECO:0000256" key="2">
    <source>
        <dbReference type="SAM" id="Phobius"/>
    </source>
</evidence>
<dbReference type="Pfam" id="PF25130">
    <property type="entry name" value="DUF7820"/>
    <property type="match status" value="1"/>
</dbReference>
<feature type="compositionally biased region" description="Low complexity" evidence="1">
    <location>
        <begin position="121"/>
        <end position="130"/>
    </location>
</feature>
<dbReference type="AlphaFoldDB" id="A0A0M8N183"/>
<evidence type="ECO:0000256" key="1">
    <source>
        <dbReference type="SAM" id="MobiDB-lite"/>
    </source>
</evidence>
<feature type="compositionally biased region" description="Polar residues" evidence="1">
    <location>
        <begin position="111"/>
        <end position="120"/>
    </location>
</feature>